<feature type="transmembrane region" description="Helical" evidence="7">
    <location>
        <begin position="83"/>
        <end position="101"/>
    </location>
</feature>
<proteinExistence type="inferred from homology"/>
<dbReference type="EMBL" id="AWVF01000029">
    <property type="protein sequence ID" value="ERJ97368.1"/>
    <property type="molecule type" value="Genomic_DNA"/>
</dbReference>
<dbReference type="Pfam" id="PF01757">
    <property type="entry name" value="Acyl_transf_3"/>
    <property type="match status" value="1"/>
</dbReference>
<dbReference type="InterPro" id="IPR002656">
    <property type="entry name" value="Acyl_transf_3_dom"/>
</dbReference>
<comment type="caution">
    <text evidence="9">The sequence shown here is derived from an EMBL/GenBank/DDBJ whole genome shotgun (WGS) entry which is preliminary data.</text>
</comment>
<protein>
    <recommendedName>
        <fullName evidence="8">Acyltransferase 3 domain-containing protein</fullName>
    </recommendedName>
</protein>
<evidence type="ECO:0000256" key="6">
    <source>
        <dbReference type="ARBA" id="ARBA00023136"/>
    </source>
</evidence>
<evidence type="ECO:0000259" key="8">
    <source>
        <dbReference type="Pfam" id="PF01757"/>
    </source>
</evidence>
<dbReference type="GO" id="GO:0016413">
    <property type="term" value="F:O-acetyltransferase activity"/>
    <property type="evidence" value="ECO:0007669"/>
    <property type="project" value="TreeGrafter"/>
</dbReference>
<dbReference type="OrthoDB" id="9810469at2"/>
<feature type="domain" description="Acyltransferase 3" evidence="8">
    <location>
        <begin position="15"/>
        <end position="333"/>
    </location>
</feature>
<dbReference type="PATRIC" id="fig|411473.3.peg.215"/>
<evidence type="ECO:0000313" key="10">
    <source>
        <dbReference type="Proteomes" id="UP000016662"/>
    </source>
</evidence>
<evidence type="ECO:0000256" key="4">
    <source>
        <dbReference type="ARBA" id="ARBA00022692"/>
    </source>
</evidence>
<dbReference type="PANTHER" id="PTHR40074:SF2">
    <property type="entry name" value="O-ACETYLTRANSFERASE WECH"/>
    <property type="match status" value="1"/>
</dbReference>
<feature type="transmembrane region" description="Helical" evidence="7">
    <location>
        <begin position="9"/>
        <end position="31"/>
    </location>
</feature>
<feature type="transmembrane region" description="Helical" evidence="7">
    <location>
        <begin position="313"/>
        <end position="336"/>
    </location>
</feature>
<feature type="transmembrane region" description="Helical" evidence="7">
    <location>
        <begin position="185"/>
        <end position="205"/>
    </location>
</feature>
<comment type="similarity">
    <text evidence="2">Belongs to the acyltransferase 3 family.</text>
</comment>
<dbReference type="GO" id="GO:0005886">
    <property type="term" value="C:plasma membrane"/>
    <property type="evidence" value="ECO:0007669"/>
    <property type="project" value="UniProtKB-SubCell"/>
</dbReference>
<reference evidence="9 10" key="1">
    <citation type="submission" date="2013-07" db="EMBL/GenBank/DDBJ databases">
        <authorList>
            <person name="Weinstock G."/>
            <person name="Sodergren E."/>
            <person name="Wylie T."/>
            <person name="Fulton L."/>
            <person name="Fulton R."/>
            <person name="Fronick C."/>
            <person name="O'Laughlin M."/>
            <person name="Godfrey J."/>
            <person name="Miner T."/>
            <person name="Herter B."/>
            <person name="Appelbaum E."/>
            <person name="Cordes M."/>
            <person name="Lek S."/>
            <person name="Wollam A."/>
            <person name="Pepin K.H."/>
            <person name="Palsikar V.B."/>
            <person name="Mitreva M."/>
            <person name="Wilson R.K."/>
        </authorList>
    </citation>
    <scope>NUCLEOTIDE SEQUENCE [LARGE SCALE GENOMIC DNA]</scope>
    <source>
        <strain evidence="9 10">ATCC 27760</strain>
    </source>
</reference>
<dbReference type="HOGENOM" id="CLU_047714_0_2_9"/>
<feature type="transmembrane region" description="Helical" evidence="7">
    <location>
        <begin position="288"/>
        <end position="307"/>
    </location>
</feature>
<evidence type="ECO:0000256" key="7">
    <source>
        <dbReference type="SAM" id="Phobius"/>
    </source>
</evidence>
<keyword evidence="6 7" id="KW-0472">Membrane</keyword>
<evidence type="ECO:0000256" key="1">
    <source>
        <dbReference type="ARBA" id="ARBA00004651"/>
    </source>
</evidence>
<dbReference type="RefSeq" id="WP_021681863.1">
    <property type="nucleotide sequence ID" value="NZ_KI260389.1"/>
</dbReference>
<feature type="transmembrane region" description="Helical" evidence="7">
    <location>
        <begin position="130"/>
        <end position="147"/>
    </location>
</feature>
<feature type="transmembrane region" description="Helical" evidence="7">
    <location>
        <begin position="246"/>
        <end position="267"/>
    </location>
</feature>
<name>U2MDI1_9FIRM</name>
<feature type="transmembrane region" description="Helical" evidence="7">
    <location>
        <begin position="214"/>
        <end position="234"/>
    </location>
</feature>
<dbReference type="eggNOG" id="COG3274">
    <property type="taxonomic scope" value="Bacteria"/>
</dbReference>
<comment type="subcellular location">
    <subcellularLocation>
        <location evidence="1">Cell membrane</location>
        <topology evidence="1">Multi-pass membrane protein</topology>
    </subcellularLocation>
</comment>
<evidence type="ECO:0000256" key="3">
    <source>
        <dbReference type="ARBA" id="ARBA00022475"/>
    </source>
</evidence>
<accession>U2MDI1</accession>
<organism evidence="9 10">
    <name type="scientific">Ruminococcus callidus ATCC 27760</name>
    <dbReference type="NCBI Taxonomy" id="411473"/>
    <lineage>
        <taxon>Bacteria</taxon>
        <taxon>Bacillati</taxon>
        <taxon>Bacillota</taxon>
        <taxon>Clostridia</taxon>
        <taxon>Eubacteriales</taxon>
        <taxon>Oscillospiraceae</taxon>
        <taxon>Ruminococcus</taxon>
    </lineage>
</organism>
<dbReference type="PANTHER" id="PTHR40074">
    <property type="entry name" value="O-ACETYLTRANSFERASE WECH"/>
    <property type="match status" value="1"/>
</dbReference>
<dbReference type="AlphaFoldDB" id="U2MDI1"/>
<dbReference type="GO" id="GO:0009246">
    <property type="term" value="P:enterobacterial common antigen biosynthetic process"/>
    <property type="evidence" value="ECO:0007669"/>
    <property type="project" value="TreeGrafter"/>
</dbReference>
<sequence>MEITKRREIFFLSELRAIACIAIVILHTFYAASVYAPDHTAKIAALTTRNLMMWAVPCFVMVSGALLLDSAREVTYRKIFRKYIPRVLAALVLFSAVFQIFDDATGESGIQFKTILYGLQNAVTGSGWKHMWYLYLITALYLLLPFYRKIAASLNSKDTYYLLSVYLVFLSLLPMLQTLTEKSTAFYICVYSVYPLYLFLGDAFMQKRICKKPWLMILLASVGTIAVACLTILSEKKSIAALSELLTSYAFPLIVLQSAGIFGLMSYREKKAPKVLYWILHQIDQCSFGVYLIHMLFLKLVLVVWKWNPYMHGGFFMILALSVGTFLCSFLCIRLLKYVPILKKIL</sequence>
<feature type="transmembrane region" description="Helical" evidence="7">
    <location>
        <begin position="51"/>
        <end position="71"/>
    </location>
</feature>
<dbReference type="Proteomes" id="UP000016662">
    <property type="component" value="Unassembled WGS sequence"/>
</dbReference>
<keyword evidence="3" id="KW-1003">Cell membrane</keyword>
<feature type="transmembrane region" description="Helical" evidence="7">
    <location>
        <begin position="159"/>
        <end position="179"/>
    </location>
</feature>
<gene>
    <name evidence="9" type="ORF">RUMCAL_00246</name>
</gene>
<keyword evidence="5 7" id="KW-1133">Transmembrane helix</keyword>
<keyword evidence="10" id="KW-1185">Reference proteome</keyword>
<dbReference type="STRING" id="411473.RUMCAL_00246"/>
<evidence type="ECO:0000313" key="9">
    <source>
        <dbReference type="EMBL" id="ERJ97368.1"/>
    </source>
</evidence>
<evidence type="ECO:0000256" key="2">
    <source>
        <dbReference type="ARBA" id="ARBA00007400"/>
    </source>
</evidence>
<keyword evidence="4 7" id="KW-0812">Transmembrane</keyword>
<evidence type="ECO:0000256" key="5">
    <source>
        <dbReference type="ARBA" id="ARBA00022989"/>
    </source>
</evidence>